<protein>
    <submittedName>
        <fullName evidence="2">Uncharacterized protein</fullName>
    </submittedName>
</protein>
<accession>A0ABQ3LUG1</accession>
<proteinExistence type="predicted"/>
<name>A0ABQ3LUG1_9PSEU</name>
<feature type="region of interest" description="Disordered" evidence="1">
    <location>
        <begin position="1"/>
        <end position="29"/>
    </location>
</feature>
<keyword evidence="3" id="KW-1185">Reference proteome</keyword>
<sequence>MPLSENLPPDADLRTAKPVSPPETAEQTLEDINEPKPITFDECSPSRPDPLIGYLKNRFSTCQITNLRYQRYACPESTCPVVAELNARVFVIRNMEPGRRGVVIGHRVGIGSHTGLPDTARLGVGMTCAAKNPGGTVDCDAPETRITKSLADWKAQSIEYARFTMRGEDVPNPADPPQIQAEKRTWYQLGRFLFLEGETGKLDAPPLSSTARCDEADYVKGSMCVFPMTPMFLLDVREPTIADYARLVSDAFHGGVEKTYPGLAEGRYYAGNVSKCCGRRTYPLTRIHYDQATRNANNAVARRFCAARWGPEWHTGPDGTALECAVYPFNGTLDGAAISPDTAEGPSFTVKPVIEPVYQATERTVNGFLAQHRILDGDQYWVWLRE</sequence>
<evidence type="ECO:0000313" key="2">
    <source>
        <dbReference type="EMBL" id="GHH21427.1"/>
    </source>
</evidence>
<dbReference type="RefSeq" id="WP_229907879.1">
    <property type="nucleotide sequence ID" value="NZ_BNAY01000004.1"/>
</dbReference>
<dbReference type="Proteomes" id="UP000635387">
    <property type="component" value="Unassembled WGS sequence"/>
</dbReference>
<evidence type="ECO:0000256" key="1">
    <source>
        <dbReference type="SAM" id="MobiDB-lite"/>
    </source>
</evidence>
<gene>
    <name evidence="2" type="ORF">GCM10017790_42420</name>
</gene>
<reference evidence="3" key="1">
    <citation type="journal article" date="2019" name="Int. J. Syst. Evol. Microbiol.">
        <title>The Global Catalogue of Microorganisms (GCM) 10K type strain sequencing project: providing services to taxonomists for standard genome sequencing and annotation.</title>
        <authorList>
            <consortium name="The Broad Institute Genomics Platform"/>
            <consortium name="The Broad Institute Genome Sequencing Center for Infectious Disease"/>
            <person name="Wu L."/>
            <person name="Ma J."/>
        </authorList>
    </citation>
    <scope>NUCLEOTIDE SEQUENCE [LARGE SCALE GENOMIC DNA]</scope>
    <source>
        <strain evidence="3">CGMCC 4.7683</strain>
    </source>
</reference>
<organism evidence="2 3">
    <name type="scientific">Amycolatopsis oliviviridis</name>
    <dbReference type="NCBI Taxonomy" id="1471590"/>
    <lineage>
        <taxon>Bacteria</taxon>
        <taxon>Bacillati</taxon>
        <taxon>Actinomycetota</taxon>
        <taxon>Actinomycetes</taxon>
        <taxon>Pseudonocardiales</taxon>
        <taxon>Pseudonocardiaceae</taxon>
        <taxon>Amycolatopsis</taxon>
    </lineage>
</organism>
<comment type="caution">
    <text evidence="2">The sequence shown here is derived from an EMBL/GenBank/DDBJ whole genome shotgun (WGS) entry which is preliminary data.</text>
</comment>
<dbReference type="EMBL" id="BNAY01000004">
    <property type="protein sequence ID" value="GHH21427.1"/>
    <property type="molecule type" value="Genomic_DNA"/>
</dbReference>
<evidence type="ECO:0000313" key="3">
    <source>
        <dbReference type="Proteomes" id="UP000635387"/>
    </source>
</evidence>